<dbReference type="PANTHER" id="PTHR42928:SF5">
    <property type="entry name" value="BLR1237 PROTEIN"/>
    <property type="match status" value="1"/>
</dbReference>
<accession>A0A193G9W5</accession>
<comment type="similarity">
    <text evidence="1">Belongs to the UPF0065 (bug) family.</text>
</comment>
<evidence type="ECO:0000313" key="4">
    <source>
        <dbReference type="Proteomes" id="UP000091926"/>
    </source>
</evidence>
<evidence type="ECO:0000256" key="1">
    <source>
        <dbReference type="ARBA" id="ARBA00006987"/>
    </source>
</evidence>
<organism evidence="3 4">
    <name type="scientific">Bordetella flabilis</name>
    <dbReference type="NCBI Taxonomy" id="463014"/>
    <lineage>
        <taxon>Bacteria</taxon>
        <taxon>Pseudomonadati</taxon>
        <taxon>Pseudomonadota</taxon>
        <taxon>Betaproteobacteria</taxon>
        <taxon>Burkholderiales</taxon>
        <taxon>Alcaligenaceae</taxon>
        <taxon>Bordetella</taxon>
    </lineage>
</organism>
<dbReference type="Gene3D" id="3.40.190.10">
    <property type="entry name" value="Periplasmic binding protein-like II"/>
    <property type="match status" value="1"/>
</dbReference>
<feature type="region of interest" description="Disordered" evidence="2">
    <location>
        <begin position="96"/>
        <end position="128"/>
    </location>
</feature>
<dbReference type="STRING" id="463014.BAU07_04185"/>
<name>A0A193G9W5_9BORD</name>
<dbReference type="Gene3D" id="3.40.190.150">
    <property type="entry name" value="Bordetella uptake gene, domain 1"/>
    <property type="match status" value="1"/>
</dbReference>
<proteinExistence type="inferred from homology"/>
<sequence length="152" mass="16453">MSGHIGQQVLIEYRPGAASNIAAQSVARAKPDGYTVFIGGRPNTIHKVMYERLDYDFARDLVPMGLLATVPYVVLVAAYSPIADLEDIMTLAGATRRGPLGTQARHRQGRPDHRGSGPARPGPGFLVRPDGTCRHTRACRRKVGGMPSMRCS</sequence>
<dbReference type="EMBL" id="CP016172">
    <property type="protein sequence ID" value="ANN76423.1"/>
    <property type="molecule type" value="Genomic_DNA"/>
</dbReference>
<evidence type="ECO:0000256" key="2">
    <source>
        <dbReference type="SAM" id="MobiDB-lite"/>
    </source>
</evidence>
<gene>
    <name evidence="3" type="ORF">BAU07_04185</name>
</gene>
<evidence type="ECO:0000313" key="3">
    <source>
        <dbReference type="EMBL" id="ANN76423.1"/>
    </source>
</evidence>
<protein>
    <submittedName>
        <fullName evidence="3">Uncharacterized protein</fullName>
    </submittedName>
</protein>
<dbReference type="PANTHER" id="PTHR42928">
    <property type="entry name" value="TRICARBOXYLATE-BINDING PROTEIN"/>
    <property type="match status" value="1"/>
</dbReference>
<dbReference type="AlphaFoldDB" id="A0A193G9W5"/>
<dbReference type="KEGG" id="bfz:BAU07_04185"/>
<dbReference type="Pfam" id="PF03401">
    <property type="entry name" value="TctC"/>
    <property type="match status" value="1"/>
</dbReference>
<dbReference type="InterPro" id="IPR005064">
    <property type="entry name" value="BUG"/>
</dbReference>
<dbReference type="Proteomes" id="UP000091926">
    <property type="component" value="Chromosome"/>
</dbReference>
<reference evidence="3 4" key="1">
    <citation type="submission" date="2016-06" db="EMBL/GenBank/DDBJ databases">
        <title>Complete genome sequences of Bordetella bronchialis and Bordetella flabilis.</title>
        <authorList>
            <person name="LiPuma J.J."/>
            <person name="Spilker T."/>
        </authorList>
    </citation>
    <scope>NUCLEOTIDE SEQUENCE [LARGE SCALE GENOMIC DNA]</scope>
    <source>
        <strain evidence="3 4">AU10664</strain>
    </source>
</reference>
<dbReference type="InterPro" id="IPR042100">
    <property type="entry name" value="Bug_dom1"/>
</dbReference>
<keyword evidence="4" id="KW-1185">Reference proteome</keyword>